<evidence type="ECO:0000256" key="9">
    <source>
        <dbReference type="SAM" id="MobiDB-lite"/>
    </source>
</evidence>
<proteinExistence type="inferred from homology"/>
<evidence type="ECO:0000256" key="4">
    <source>
        <dbReference type="ARBA" id="ARBA00022741"/>
    </source>
</evidence>
<evidence type="ECO:0000256" key="7">
    <source>
        <dbReference type="ARBA" id="ARBA00023146"/>
    </source>
</evidence>
<feature type="compositionally biased region" description="Basic residues" evidence="9">
    <location>
        <begin position="98"/>
        <end position="107"/>
    </location>
</feature>
<feature type="domain" description="Aminoacyl-tRNA synthetase class Ia" evidence="10">
    <location>
        <begin position="2"/>
        <end position="47"/>
    </location>
</feature>
<evidence type="ECO:0000256" key="2">
    <source>
        <dbReference type="ARBA" id="ARBA00013164"/>
    </source>
</evidence>
<reference evidence="11 12" key="1">
    <citation type="journal article" date="2013" name="Curr. Biol.">
        <title>The Genome of the Foraminiferan Reticulomyxa filosa.</title>
        <authorList>
            <person name="Glockner G."/>
            <person name="Hulsmann N."/>
            <person name="Schleicher M."/>
            <person name="Noegel A.A."/>
            <person name="Eichinger L."/>
            <person name="Gallinger C."/>
            <person name="Pawlowski J."/>
            <person name="Sierra R."/>
            <person name="Euteneuer U."/>
            <person name="Pillet L."/>
            <person name="Moustafa A."/>
            <person name="Platzer M."/>
            <person name="Groth M."/>
            <person name="Szafranski K."/>
            <person name="Schliwa M."/>
        </authorList>
    </citation>
    <scope>NUCLEOTIDE SEQUENCE [LARGE SCALE GENOMIC DNA]</scope>
</reference>
<dbReference type="Pfam" id="PF00133">
    <property type="entry name" value="tRNA-synt_1"/>
    <property type="match status" value="1"/>
</dbReference>
<dbReference type="InterPro" id="IPR002300">
    <property type="entry name" value="aa-tRNA-synth_Ia"/>
</dbReference>
<keyword evidence="3" id="KW-0436">Ligase</keyword>
<evidence type="ECO:0000313" key="11">
    <source>
        <dbReference type="EMBL" id="ETO30005.1"/>
    </source>
</evidence>
<feature type="region of interest" description="Disordered" evidence="9">
    <location>
        <begin position="57"/>
        <end position="107"/>
    </location>
</feature>
<keyword evidence="4" id="KW-0547">Nucleotide-binding</keyword>
<name>X6NUM8_RETFI</name>
<evidence type="ECO:0000256" key="8">
    <source>
        <dbReference type="ARBA" id="ARBA00030520"/>
    </source>
</evidence>
<organism evidence="11 12">
    <name type="scientific">Reticulomyxa filosa</name>
    <dbReference type="NCBI Taxonomy" id="46433"/>
    <lineage>
        <taxon>Eukaryota</taxon>
        <taxon>Sar</taxon>
        <taxon>Rhizaria</taxon>
        <taxon>Retaria</taxon>
        <taxon>Foraminifera</taxon>
        <taxon>Monothalamids</taxon>
        <taxon>Reticulomyxidae</taxon>
        <taxon>Reticulomyxa</taxon>
    </lineage>
</organism>
<gene>
    <name evidence="11" type="ORF">RFI_07114</name>
</gene>
<evidence type="ECO:0000256" key="3">
    <source>
        <dbReference type="ARBA" id="ARBA00022598"/>
    </source>
</evidence>
<dbReference type="AlphaFoldDB" id="X6NUM8"/>
<sequence>MNGTLHLGHAFTLTKAEFAAGYQRLKGKNVLFPFGFHCTGMPIAACAQKIREEMQRFGNPPVFPKIEEKESEKEEEDGEKEEQEEEEEENEREEEGNKKRKGKGKAQSKKARGKYQWEIMRDFGLNDNEISRFGDPMNWLDYFPKRGMEHLQRFGLKADWRRSFITTDANPYYDSFIQWQFKHLYDFGKIVFGKRSFYIHI</sequence>
<dbReference type="Proteomes" id="UP000023152">
    <property type="component" value="Unassembled WGS sequence"/>
</dbReference>
<evidence type="ECO:0000313" key="12">
    <source>
        <dbReference type="Proteomes" id="UP000023152"/>
    </source>
</evidence>
<protein>
    <recommendedName>
        <fullName evidence="2">leucine--tRNA ligase</fullName>
        <ecNumber evidence="2">6.1.1.4</ecNumber>
    </recommendedName>
    <alternativeName>
        <fullName evidence="8">Leucyl-tRNA synthetase</fullName>
    </alternativeName>
</protein>
<dbReference type="SUPFAM" id="SSF52374">
    <property type="entry name" value="Nucleotidylyl transferase"/>
    <property type="match status" value="1"/>
</dbReference>
<accession>X6NUM8</accession>
<keyword evidence="5" id="KW-0067">ATP-binding</keyword>
<evidence type="ECO:0000256" key="5">
    <source>
        <dbReference type="ARBA" id="ARBA00022840"/>
    </source>
</evidence>
<comment type="caution">
    <text evidence="11">The sequence shown here is derived from an EMBL/GenBank/DDBJ whole genome shotgun (WGS) entry which is preliminary data.</text>
</comment>
<comment type="similarity">
    <text evidence="1">Belongs to the class-I aminoacyl-tRNA synthetase family.</text>
</comment>
<dbReference type="GO" id="GO:0005524">
    <property type="term" value="F:ATP binding"/>
    <property type="evidence" value="ECO:0007669"/>
    <property type="project" value="UniProtKB-KW"/>
</dbReference>
<dbReference type="EMBL" id="ASPP01005727">
    <property type="protein sequence ID" value="ETO30005.1"/>
    <property type="molecule type" value="Genomic_DNA"/>
</dbReference>
<dbReference type="GO" id="GO:0004823">
    <property type="term" value="F:leucine-tRNA ligase activity"/>
    <property type="evidence" value="ECO:0007669"/>
    <property type="project" value="UniProtKB-EC"/>
</dbReference>
<dbReference type="EC" id="6.1.1.4" evidence="2"/>
<dbReference type="PANTHER" id="PTHR45794">
    <property type="entry name" value="LEUCYL-TRNA SYNTHETASE"/>
    <property type="match status" value="1"/>
</dbReference>
<evidence type="ECO:0000256" key="1">
    <source>
        <dbReference type="ARBA" id="ARBA00005594"/>
    </source>
</evidence>
<dbReference type="GO" id="GO:0006429">
    <property type="term" value="P:leucyl-tRNA aminoacylation"/>
    <property type="evidence" value="ECO:0007669"/>
    <property type="project" value="InterPro"/>
</dbReference>
<feature type="compositionally biased region" description="Acidic residues" evidence="9">
    <location>
        <begin position="73"/>
        <end position="94"/>
    </location>
</feature>
<dbReference type="PANTHER" id="PTHR45794:SF1">
    <property type="entry name" value="LEUCINE--TRNA LIGASE, CYTOPLASMIC"/>
    <property type="match status" value="1"/>
</dbReference>
<dbReference type="InterPro" id="IPR014729">
    <property type="entry name" value="Rossmann-like_a/b/a_fold"/>
</dbReference>
<dbReference type="Gene3D" id="3.40.50.620">
    <property type="entry name" value="HUPs"/>
    <property type="match status" value="1"/>
</dbReference>
<evidence type="ECO:0000256" key="6">
    <source>
        <dbReference type="ARBA" id="ARBA00022917"/>
    </source>
</evidence>
<dbReference type="InterPro" id="IPR004493">
    <property type="entry name" value="Leu-tRNA-synth_Ia_arc/euk"/>
</dbReference>
<dbReference type="OrthoDB" id="767562at2759"/>
<keyword evidence="6" id="KW-0648">Protein biosynthesis</keyword>
<evidence type="ECO:0000259" key="10">
    <source>
        <dbReference type="Pfam" id="PF00133"/>
    </source>
</evidence>
<keyword evidence="12" id="KW-1185">Reference proteome</keyword>
<keyword evidence="7 11" id="KW-0030">Aminoacyl-tRNA synthetase</keyword>